<dbReference type="InterPro" id="IPR001584">
    <property type="entry name" value="Integrase_cat-core"/>
</dbReference>
<dbReference type="SUPFAM" id="SSF53098">
    <property type="entry name" value="Ribonuclease H-like"/>
    <property type="match status" value="1"/>
</dbReference>
<feature type="region of interest" description="Disordered" evidence="1">
    <location>
        <begin position="1"/>
        <end position="44"/>
    </location>
</feature>
<comment type="caution">
    <text evidence="3">The sequence shown here is derived from an EMBL/GenBank/DDBJ whole genome shotgun (WGS) entry which is preliminary data.</text>
</comment>
<dbReference type="EMBL" id="JAAVUN010000027">
    <property type="protein sequence ID" value="NKE10482.1"/>
    <property type="molecule type" value="Genomic_DNA"/>
</dbReference>
<protein>
    <submittedName>
        <fullName evidence="3">Transposase</fullName>
    </submittedName>
</protein>
<dbReference type="GO" id="GO:0015074">
    <property type="term" value="P:DNA integration"/>
    <property type="evidence" value="ECO:0007669"/>
    <property type="project" value="InterPro"/>
</dbReference>
<evidence type="ECO:0000313" key="4">
    <source>
        <dbReference type="Proteomes" id="UP000521379"/>
    </source>
</evidence>
<feature type="compositionally biased region" description="Pro residues" evidence="1">
    <location>
        <begin position="12"/>
        <end position="30"/>
    </location>
</feature>
<sequence length="189" mass="20817">MRSRPASTAGSPPSPACGPTAPPSTKPRCPPSKRDCRGGHPQTQGKVERFQQTLKKWLAAQPPPADLPGLQALLDQFREIYNTQRIHSAKKTTPYAAYIAAPKDTPGPLAPATTRFRTDKIDATGKVTLRYDGQLFHIGIGRAHARTHVVLIVEDREITIVAKATGEILRELTLDPTRKYQPQRKTPRT</sequence>
<accession>A0A846TXK7</accession>
<dbReference type="GeneID" id="93316529"/>
<evidence type="ECO:0000313" key="3">
    <source>
        <dbReference type="EMBL" id="NKE10482.1"/>
    </source>
</evidence>
<dbReference type="InterPro" id="IPR036397">
    <property type="entry name" value="RNaseH_sf"/>
</dbReference>
<dbReference type="Gene3D" id="3.30.420.10">
    <property type="entry name" value="Ribonuclease H-like superfamily/Ribonuclease H"/>
    <property type="match status" value="1"/>
</dbReference>
<organism evidence="3 4">
    <name type="scientific">Kocuria subflava</name>
    <dbReference type="NCBI Taxonomy" id="1736139"/>
    <lineage>
        <taxon>Bacteria</taxon>
        <taxon>Bacillati</taxon>
        <taxon>Actinomycetota</taxon>
        <taxon>Actinomycetes</taxon>
        <taxon>Micrococcales</taxon>
        <taxon>Micrococcaceae</taxon>
        <taxon>Kocuria</taxon>
    </lineage>
</organism>
<evidence type="ECO:0000256" key="1">
    <source>
        <dbReference type="SAM" id="MobiDB-lite"/>
    </source>
</evidence>
<keyword evidence="4" id="KW-1185">Reference proteome</keyword>
<evidence type="ECO:0000259" key="2">
    <source>
        <dbReference type="PROSITE" id="PS50994"/>
    </source>
</evidence>
<dbReference type="PROSITE" id="PS50994">
    <property type="entry name" value="INTEGRASE"/>
    <property type="match status" value="1"/>
</dbReference>
<proteinExistence type="predicted"/>
<gene>
    <name evidence="3" type="ORF">GTW58_11190</name>
</gene>
<feature type="domain" description="Integrase catalytic" evidence="2">
    <location>
        <begin position="36"/>
        <end position="102"/>
    </location>
</feature>
<dbReference type="AlphaFoldDB" id="A0A846TXK7"/>
<reference evidence="3 4" key="1">
    <citation type="submission" date="2020-02" db="EMBL/GenBank/DDBJ databases">
        <authorList>
            <person name="Sun Q."/>
        </authorList>
    </citation>
    <scope>NUCLEOTIDE SEQUENCE [LARGE SCALE GENOMIC DNA]</scope>
    <source>
        <strain evidence="3 4">YIM 13062</strain>
    </source>
</reference>
<name>A0A846TXK7_9MICC</name>
<dbReference type="Proteomes" id="UP000521379">
    <property type="component" value="Unassembled WGS sequence"/>
</dbReference>
<dbReference type="GO" id="GO:0003676">
    <property type="term" value="F:nucleic acid binding"/>
    <property type="evidence" value="ECO:0007669"/>
    <property type="project" value="InterPro"/>
</dbReference>
<feature type="compositionally biased region" description="Low complexity" evidence="1">
    <location>
        <begin position="1"/>
        <end position="11"/>
    </location>
</feature>
<dbReference type="Pfam" id="PF13683">
    <property type="entry name" value="rve_3"/>
    <property type="match status" value="1"/>
</dbReference>
<dbReference type="InterPro" id="IPR012337">
    <property type="entry name" value="RNaseH-like_sf"/>
</dbReference>
<dbReference type="RefSeq" id="WP_006214729.1">
    <property type="nucleotide sequence ID" value="NZ_JAAVUN010000027.1"/>
</dbReference>